<dbReference type="AlphaFoldDB" id="A0AAW2N1W1"/>
<comment type="caution">
    <text evidence="2">The sequence shown here is derived from an EMBL/GenBank/DDBJ whole genome shotgun (WGS) entry which is preliminary data.</text>
</comment>
<reference evidence="2" key="2">
    <citation type="journal article" date="2024" name="Plant">
        <title>Genomic evolution and insights into agronomic trait innovations of Sesamum species.</title>
        <authorList>
            <person name="Miao H."/>
            <person name="Wang L."/>
            <person name="Qu L."/>
            <person name="Liu H."/>
            <person name="Sun Y."/>
            <person name="Le M."/>
            <person name="Wang Q."/>
            <person name="Wei S."/>
            <person name="Zheng Y."/>
            <person name="Lin W."/>
            <person name="Duan Y."/>
            <person name="Cao H."/>
            <person name="Xiong S."/>
            <person name="Wang X."/>
            <person name="Wei L."/>
            <person name="Li C."/>
            <person name="Ma Q."/>
            <person name="Ju M."/>
            <person name="Zhao R."/>
            <person name="Li G."/>
            <person name="Mu C."/>
            <person name="Tian Q."/>
            <person name="Mei H."/>
            <person name="Zhang T."/>
            <person name="Gao T."/>
            <person name="Zhang H."/>
        </authorList>
    </citation>
    <scope>NUCLEOTIDE SEQUENCE</scope>
    <source>
        <strain evidence="2">KEN8</strain>
    </source>
</reference>
<reference evidence="2" key="1">
    <citation type="submission" date="2020-06" db="EMBL/GenBank/DDBJ databases">
        <authorList>
            <person name="Li T."/>
            <person name="Hu X."/>
            <person name="Zhang T."/>
            <person name="Song X."/>
            <person name="Zhang H."/>
            <person name="Dai N."/>
            <person name="Sheng W."/>
            <person name="Hou X."/>
            <person name="Wei L."/>
        </authorList>
    </citation>
    <scope>NUCLEOTIDE SEQUENCE</scope>
    <source>
        <strain evidence="2">KEN8</strain>
        <tissue evidence="2">Leaf</tissue>
    </source>
</reference>
<accession>A0AAW2N1W1</accession>
<dbReference type="PANTHER" id="PTHR33116:SF80">
    <property type="entry name" value="REVERSE TRANSCRIPTASE ZINC-BINDING DOMAIN-CONTAINING PROTEIN"/>
    <property type="match status" value="1"/>
</dbReference>
<gene>
    <name evidence="2" type="ORF">Scaly_2028800</name>
</gene>
<sequence>MWDKLLELGQPMNMPWLILGDFNCVKSATEKQLGATPTCESNPVWCKLDRVLYNNEWLEAPALKLKALKGHLKAFNNLHFSHISVRAKDADLALQDAQIQLESDPENATIRDLVRNSFPTSPHLRHEVPTLPVDNAVFNWGPKLSSELALELCRVVTPEEVKQAIFNISDNKHQDRRISACFFKRAWHIVGDQVCTAVLDFFRSGHLLRQLNHSIIALVPKSDHCPTVADYRPISCCNVIYKAITKIIADRLAPALEHLTDRCQAAFVGDGALQTTSSLRRKWSGSTRGNGFHLDVQLMLTYARHSTRYRGPSFHRRSYDVLPRGPSIRSHLDGMPSGVSGRFRPCFNTSKSSIFTAGIENNILCDILARTEFTRGEMPVREWSVSGYKSSHSQRQSLRKSTGFVGIFSGTKRAPVAWEDICHPKNEGGLGIRHIQTWNVALLARVLWNIHRKADTLWVQWIDAVYLKGGSVWDWQPKKGDSPLLQRLAEIRNKIITAFGSPEAAIEHMASGAAVRDSIRPKYMSTSGRNEQNSLGRR</sequence>
<organism evidence="2">
    <name type="scientific">Sesamum calycinum</name>
    <dbReference type="NCBI Taxonomy" id="2727403"/>
    <lineage>
        <taxon>Eukaryota</taxon>
        <taxon>Viridiplantae</taxon>
        <taxon>Streptophyta</taxon>
        <taxon>Embryophyta</taxon>
        <taxon>Tracheophyta</taxon>
        <taxon>Spermatophyta</taxon>
        <taxon>Magnoliopsida</taxon>
        <taxon>eudicotyledons</taxon>
        <taxon>Gunneridae</taxon>
        <taxon>Pentapetalae</taxon>
        <taxon>asterids</taxon>
        <taxon>lamiids</taxon>
        <taxon>Lamiales</taxon>
        <taxon>Pedaliaceae</taxon>
        <taxon>Sesamum</taxon>
    </lineage>
</organism>
<protein>
    <recommendedName>
        <fullName evidence="1">Endonuclease/exonuclease/phosphatase domain-containing protein</fullName>
    </recommendedName>
</protein>
<feature type="domain" description="Endonuclease/exonuclease/phosphatase" evidence="1">
    <location>
        <begin position="2"/>
        <end position="58"/>
    </location>
</feature>
<dbReference type="InterPro" id="IPR005135">
    <property type="entry name" value="Endo/exonuclease/phosphatase"/>
</dbReference>
<dbReference type="Pfam" id="PF03372">
    <property type="entry name" value="Exo_endo_phos"/>
    <property type="match status" value="1"/>
</dbReference>
<dbReference type="EMBL" id="JACGWM010000012">
    <property type="protein sequence ID" value="KAL0337537.1"/>
    <property type="molecule type" value="Genomic_DNA"/>
</dbReference>
<dbReference type="InterPro" id="IPR036691">
    <property type="entry name" value="Endo/exonu/phosph_ase_sf"/>
</dbReference>
<evidence type="ECO:0000313" key="2">
    <source>
        <dbReference type="EMBL" id="KAL0337537.1"/>
    </source>
</evidence>
<proteinExistence type="predicted"/>
<dbReference type="GO" id="GO:0003824">
    <property type="term" value="F:catalytic activity"/>
    <property type="evidence" value="ECO:0007669"/>
    <property type="project" value="InterPro"/>
</dbReference>
<name>A0AAW2N1W1_9LAMI</name>
<evidence type="ECO:0000259" key="1">
    <source>
        <dbReference type="Pfam" id="PF03372"/>
    </source>
</evidence>
<dbReference type="PANTHER" id="PTHR33116">
    <property type="entry name" value="REVERSE TRANSCRIPTASE ZINC-BINDING DOMAIN-CONTAINING PROTEIN-RELATED-RELATED"/>
    <property type="match status" value="1"/>
</dbReference>
<dbReference type="SUPFAM" id="SSF56219">
    <property type="entry name" value="DNase I-like"/>
    <property type="match status" value="1"/>
</dbReference>